<evidence type="ECO:0000256" key="4">
    <source>
        <dbReference type="ARBA" id="ARBA00023002"/>
    </source>
</evidence>
<dbReference type="AlphaFoldDB" id="X0SW11"/>
<protein>
    <recommendedName>
        <fullName evidence="6">FAD-binding domain-containing protein</fullName>
    </recommendedName>
</protein>
<name>X0SW11_9ZZZZ</name>
<comment type="caution">
    <text evidence="5">The sequence shown here is derived from an EMBL/GenBank/DDBJ whole genome shotgun (WGS) entry which is preliminary data.</text>
</comment>
<feature type="non-terminal residue" evidence="5">
    <location>
        <position position="207"/>
    </location>
</feature>
<evidence type="ECO:0000256" key="2">
    <source>
        <dbReference type="ARBA" id="ARBA00022630"/>
    </source>
</evidence>
<dbReference type="GO" id="GO:0016491">
    <property type="term" value="F:oxidoreductase activity"/>
    <property type="evidence" value="ECO:0007669"/>
    <property type="project" value="UniProtKB-KW"/>
</dbReference>
<dbReference type="EMBL" id="BARS01003260">
    <property type="protein sequence ID" value="GAF80102.1"/>
    <property type="molecule type" value="Genomic_DNA"/>
</dbReference>
<reference evidence="5" key="1">
    <citation type="journal article" date="2014" name="Front. Microbiol.">
        <title>High frequency of phylogenetically diverse reductive dehalogenase-homologous genes in deep subseafloor sedimentary metagenomes.</title>
        <authorList>
            <person name="Kawai M."/>
            <person name="Futagami T."/>
            <person name="Toyoda A."/>
            <person name="Takaki Y."/>
            <person name="Nishi S."/>
            <person name="Hori S."/>
            <person name="Arai W."/>
            <person name="Tsubouchi T."/>
            <person name="Morono Y."/>
            <person name="Uchiyama I."/>
            <person name="Ito T."/>
            <person name="Fujiyama A."/>
            <person name="Inagaki F."/>
            <person name="Takami H."/>
        </authorList>
    </citation>
    <scope>NUCLEOTIDE SEQUENCE</scope>
    <source>
        <strain evidence="5">Expedition CK06-06</strain>
    </source>
</reference>
<gene>
    <name evidence="5" type="ORF">S01H1_06300</name>
</gene>
<evidence type="ECO:0008006" key="6">
    <source>
        <dbReference type="Google" id="ProtNLM"/>
    </source>
</evidence>
<sequence length="207" mass="22761">MSEDKFDCIVVGAGPSGIAAAIMLARAGLEVVVLERGEYPGAKNLFGGILFTTILNRLIPEFWKTAPVERNVTGRRFSFLNSDSELAVQFSSERFNQPPFNNSFIVLRSRFDRWFAQQAEEAGAEIIPEIVVDDFIRADGKVVGILARGEGGEHDELFADTVICAEGANSLLSEKSGLCAQMTPGNRVLTVKEIIKLPQEVVEDRFH</sequence>
<evidence type="ECO:0000256" key="3">
    <source>
        <dbReference type="ARBA" id="ARBA00022827"/>
    </source>
</evidence>
<dbReference type="InterPro" id="IPR039651">
    <property type="entry name" value="FixC-like"/>
</dbReference>
<keyword evidence="4" id="KW-0560">Oxidoreductase</keyword>
<keyword evidence="3" id="KW-0274">FAD</keyword>
<dbReference type="SUPFAM" id="SSF51905">
    <property type="entry name" value="FAD/NAD(P)-binding domain"/>
    <property type="match status" value="1"/>
</dbReference>
<accession>X0SW11</accession>
<proteinExistence type="predicted"/>
<dbReference type="Pfam" id="PF12831">
    <property type="entry name" value="FAD_oxidored"/>
    <property type="match status" value="1"/>
</dbReference>
<evidence type="ECO:0000256" key="1">
    <source>
        <dbReference type="ARBA" id="ARBA00001974"/>
    </source>
</evidence>
<comment type="cofactor">
    <cofactor evidence="1">
        <name>FAD</name>
        <dbReference type="ChEBI" id="CHEBI:57692"/>
    </cofactor>
</comment>
<organism evidence="5">
    <name type="scientific">marine sediment metagenome</name>
    <dbReference type="NCBI Taxonomy" id="412755"/>
    <lineage>
        <taxon>unclassified sequences</taxon>
        <taxon>metagenomes</taxon>
        <taxon>ecological metagenomes</taxon>
    </lineage>
</organism>
<dbReference type="PANTHER" id="PTHR43624:SF2">
    <property type="entry name" value="ELECTRON TRANSFER FLAVOPROTEIN-QUINONE OXIDOREDUCTASE YDIS-RELATED"/>
    <property type="match status" value="1"/>
</dbReference>
<dbReference type="PANTHER" id="PTHR43624">
    <property type="entry name" value="ELECTRON TRANSFER FLAVOPROTEIN-QUINONE OXIDOREDUCTASE YDIS-RELATED"/>
    <property type="match status" value="1"/>
</dbReference>
<dbReference type="PRINTS" id="PR00420">
    <property type="entry name" value="RNGMNOXGNASE"/>
</dbReference>
<evidence type="ECO:0000313" key="5">
    <source>
        <dbReference type="EMBL" id="GAF80102.1"/>
    </source>
</evidence>
<keyword evidence="2" id="KW-0285">Flavoprotein</keyword>
<dbReference type="InterPro" id="IPR036188">
    <property type="entry name" value="FAD/NAD-bd_sf"/>
</dbReference>
<dbReference type="Gene3D" id="3.50.50.60">
    <property type="entry name" value="FAD/NAD(P)-binding domain"/>
    <property type="match status" value="1"/>
</dbReference>